<evidence type="ECO:0000256" key="1">
    <source>
        <dbReference type="SAM" id="MobiDB-lite"/>
    </source>
</evidence>
<comment type="caution">
    <text evidence="2">The sequence shown here is derived from an EMBL/GenBank/DDBJ whole genome shotgun (WGS) entry which is preliminary data.</text>
</comment>
<dbReference type="STRING" id="1150626.PHAMO_190030"/>
<evidence type="ECO:0000313" key="2">
    <source>
        <dbReference type="EMBL" id="CCG40221.1"/>
    </source>
</evidence>
<organism evidence="2 3">
    <name type="scientific">Magnetospirillum molischianum DSM 120</name>
    <dbReference type="NCBI Taxonomy" id="1150626"/>
    <lineage>
        <taxon>Bacteria</taxon>
        <taxon>Pseudomonadati</taxon>
        <taxon>Pseudomonadota</taxon>
        <taxon>Alphaproteobacteria</taxon>
        <taxon>Rhodospirillales</taxon>
        <taxon>Rhodospirillaceae</taxon>
        <taxon>Magnetospirillum</taxon>
    </lineage>
</organism>
<name>H8FPD3_MAGML</name>
<proteinExistence type="predicted"/>
<dbReference type="AlphaFoldDB" id="H8FPD3"/>
<accession>H8FPD3</accession>
<sequence>MATWASGRCADHRCRQYYPCRRSVRHSGADRAWFGYLYRRNAGLRSGLLGSAWGLCAPRLNEVLLPAAGQTVHLFDGGGRGGTRAASGRRRGRPGGRRWC</sequence>
<keyword evidence="3" id="KW-1185">Reference proteome</keyword>
<protein>
    <submittedName>
        <fullName evidence="2">Uncharacterized protein</fullName>
    </submittedName>
</protein>
<dbReference type="Proteomes" id="UP000004169">
    <property type="component" value="Unassembled WGS sequence"/>
</dbReference>
<dbReference type="EMBL" id="CAHP01000011">
    <property type="protein sequence ID" value="CCG40221.1"/>
    <property type="molecule type" value="Genomic_DNA"/>
</dbReference>
<gene>
    <name evidence="2" type="ORF">PHAMO_190030</name>
</gene>
<evidence type="ECO:0000313" key="3">
    <source>
        <dbReference type="Proteomes" id="UP000004169"/>
    </source>
</evidence>
<reference evidence="2 3" key="1">
    <citation type="journal article" date="2012" name="J. Bacteriol.">
        <title>Draft Genome Sequence of the Purple Photosynthetic Bacterium Phaeospirillum molischianum DSM120, a Particularly Versatile Bacterium.</title>
        <authorList>
            <person name="Duquesne K."/>
            <person name="Prima V."/>
            <person name="Ji B."/>
            <person name="Rouy Z."/>
            <person name="Medigue C."/>
            <person name="Talla E."/>
            <person name="Sturgis J.N."/>
        </authorList>
    </citation>
    <scope>NUCLEOTIDE SEQUENCE [LARGE SCALE GENOMIC DNA]</scope>
    <source>
        <strain evidence="3">DSM120</strain>
    </source>
</reference>
<feature type="region of interest" description="Disordered" evidence="1">
    <location>
        <begin position="76"/>
        <end position="100"/>
    </location>
</feature>
<feature type="compositionally biased region" description="Basic residues" evidence="1">
    <location>
        <begin position="87"/>
        <end position="100"/>
    </location>
</feature>